<comment type="caution">
    <text evidence="2">The sequence shown here is derived from an EMBL/GenBank/DDBJ whole genome shotgun (WGS) entry which is preliminary data.</text>
</comment>
<feature type="transmembrane region" description="Helical" evidence="1">
    <location>
        <begin position="78"/>
        <end position="100"/>
    </location>
</feature>
<evidence type="ECO:0000313" key="2">
    <source>
        <dbReference type="EMBL" id="MFC5942043.1"/>
    </source>
</evidence>
<reference evidence="3" key="1">
    <citation type="journal article" date="2019" name="Int. J. Syst. Evol. Microbiol.">
        <title>The Global Catalogue of Microorganisms (GCM) 10K type strain sequencing project: providing services to taxonomists for standard genome sequencing and annotation.</title>
        <authorList>
            <consortium name="The Broad Institute Genomics Platform"/>
            <consortium name="The Broad Institute Genome Sequencing Center for Infectious Disease"/>
            <person name="Wu L."/>
            <person name="Ma J."/>
        </authorList>
    </citation>
    <scope>NUCLEOTIDE SEQUENCE [LARGE SCALE GENOMIC DNA]</scope>
    <source>
        <strain evidence="3">CGMCC 4.7173</strain>
    </source>
</reference>
<gene>
    <name evidence="2" type="ORF">ACFPZ4_11205</name>
</gene>
<keyword evidence="3" id="KW-1185">Reference proteome</keyword>
<keyword evidence="1" id="KW-0472">Membrane</keyword>
<sequence>MDIAIGGWGRHRIAVDPGQHRLEVWVPYVLPRKAGRATREISVDEGAEVTLEYMAPTITLAPGQLGAPGEQKSTGYSAVMVLNIVVVVAVVALCAVLALAE</sequence>
<evidence type="ECO:0000313" key="3">
    <source>
        <dbReference type="Proteomes" id="UP001596207"/>
    </source>
</evidence>
<name>A0ABW1HMZ3_9ACTN</name>
<dbReference type="RefSeq" id="WP_353898738.1">
    <property type="nucleotide sequence ID" value="NZ_CP158970.1"/>
</dbReference>
<keyword evidence="1" id="KW-0812">Transmembrane</keyword>
<keyword evidence="1" id="KW-1133">Transmembrane helix</keyword>
<dbReference type="Proteomes" id="UP001596207">
    <property type="component" value="Unassembled WGS sequence"/>
</dbReference>
<organism evidence="2 3">
    <name type="scientific">Micromonospora harpali</name>
    <dbReference type="NCBI Taxonomy" id="1490225"/>
    <lineage>
        <taxon>Bacteria</taxon>
        <taxon>Bacillati</taxon>
        <taxon>Actinomycetota</taxon>
        <taxon>Actinomycetes</taxon>
        <taxon>Micromonosporales</taxon>
        <taxon>Micromonosporaceae</taxon>
        <taxon>Micromonospora</taxon>
    </lineage>
</organism>
<accession>A0ABW1HMZ3</accession>
<protein>
    <submittedName>
        <fullName evidence="2">Uncharacterized protein</fullName>
    </submittedName>
</protein>
<dbReference type="EMBL" id="JBHSQQ010000048">
    <property type="protein sequence ID" value="MFC5942043.1"/>
    <property type="molecule type" value="Genomic_DNA"/>
</dbReference>
<proteinExistence type="predicted"/>
<evidence type="ECO:0000256" key="1">
    <source>
        <dbReference type="SAM" id="Phobius"/>
    </source>
</evidence>